<accession>A0A0F6WFZ9</accession>
<keyword evidence="2" id="KW-0238">DNA-binding</keyword>
<gene>
    <name evidence="5" type="primary">mprA</name>
</gene>
<dbReference type="InterPro" id="IPR000835">
    <property type="entry name" value="HTH_MarR-typ"/>
</dbReference>
<evidence type="ECO:0000256" key="1">
    <source>
        <dbReference type="ARBA" id="ARBA00023015"/>
    </source>
</evidence>
<dbReference type="SUPFAM" id="SSF46785">
    <property type="entry name" value="Winged helix' DNA-binding domain"/>
    <property type="match status" value="1"/>
</dbReference>
<dbReference type="InterPro" id="IPR036388">
    <property type="entry name" value="WH-like_DNA-bd_sf"/>
</dbReference>
<sequence>MLFKQTMVQFLSLKRVNGMDSIKLLDKVIIYQQQNEQSYPAQEHLLLQLCMRVTKKLTDNINSSLKVDGINDTTLMVLALLSSADNFCLSPTELSEKLDVSRTNITRVCDSLEKFGFIRRMESKEDRRSKNIYLTPDGDLFLQKITRIYGRYLKKIWSNLTDDEIKIFKIISKKVLSQNIYQ</sequence>
<dbReference type="CDD" id="cd00090">
    <property type="entry name" value="HTH_ARSR"/>
    <property type="match status" value="1"/>
</dbReference>
<evidence type="ECO:0000313" key="5">
    <source>
        <dbReference type="EMBL" id="AKF16743.1"/>
    </source>
</evidence>
<dbReference type="InterPro" id="IPR036390">
    <property type="entry name" value="WH_DNA-bd_sf"/>
</dbReference>
<dbReference type="PANTHER" id="PTHR42756">
    <property type="entry name" value="TRANSCRIPTIONAL REGULATOR, MARR"/>
    <property type="match status" value="1"/>
</dbReference>
<dbReference type="Gene3D" id="1.10.10.10">
    <property type="entry name" value="Winged helix-like DNA-binding domain superfamily/Winged helix DNA-binding domain"/>
    <property type="match status" value="1"/>
</dbReference>
<feature type="domain" description="HTH marR-type" evidence="4">
    <location>
        <begin position="43"/>
        <end position="177"/>
    </location>
</feature>
<dbReference type="PANTHER" id="PTHR42756:SF1">
    <property type="entry name" value="TRANSCRIPTIONAL REPRESSOR OF EMRAB OPERON"/>
    <property type="match status" value="1"/>
</dbReference>
<keyword evidence="1" id="KW-0805">Transcription regulation</keyword>
<dbReference type="PRINTS" id="PR00598">
    <property type="entry name" value="HTHMARR"/>
</dbReference>
<dbReference type="InterPro" id="IPR023187">
    <property type="entry name" value="Tscrpt_reg_MarR-type_CS"/>
</dbReference>
<dbReference type="AlphaFoldDB" id="A0A0F6WFZ9"/>
<dbReference type="EMBL" id="KM085449">
    <property type="protein sequence ID" value="AKF16743.1"/>
    <property type="molecule type" value="Genomic_DNA"/>
</dbReference>
<proteinExistence type="predicted"/>
<geneLocation type="plasmid" evidence="5">
    <name>pO104_H7</name>
</geneLocation>
<evidence type="ECO:0000256" key="2">
    <source>
        <dbReference type="ARBA" id="ARBA00023125"/>
    </source>
</evidence>
<keyword evidence="3" id="KW-0804">Transcription</keyword>
<dbReference type="PROSITE" id="PS50995">
    <property type="entry name" value="HTH_MARR_2"/>
    <property type="match status" value="1"/>
</dbReference>
<keyword evidence="5" id="KW-0614">Plasmid</keyword>
<reference evidence="5" key="1">
    <citation type="journal article" date="2015" name="BMC Microbiol.">
        <title>Genome sequencing and comparative genomics provides insights on the evolutionary dynamics and pathogenic potential of different H-serotypes of Shiga toxin-producing Escherichia coli O104.</title>
        <authorList>
            <person name="Yan X."/>
            <person name="Fratamico P.M."/>
            <person name="Bono J.L."/>
            <person name="Baranzoni G.M."/>
            <person name="Chen C.Y."/>
        </authorList>
    </citation>
    <scope>NUCLEOTIDE SEQUENCE</scope>
    <source>
        <strain evidence="5">RM9387</strain>
        <plasmid evidence="5">pO104_H7</plasmid>
    </source>
</reference>
<dbReference type="SMART" id="SM00347">
    <property type="entry name" value="HTH_MARR"/>
    <property type="match status" value="1"/>
</dbReference>
<dbReference type="InterPro" id="IPR011991">
    <property type="entry name" value="ArsR-like_HTH"/>
</dbReference>
<dbReference type="Pfam" id="PF01047">
    <property type="entry name" value="MarR"/>
    <property type="match status" value="1"/>
</dbReference>
<evidence type="ECO:0000256" key="3">
    <source>
        <dbReference type="ARBA" id="ARBA00023163"/>
    </source>
</evidence>
<dbReference type="GO" id="GO:0003700">
    <property type="term" value="F:DNA-binding transcription factor activity"/>
    <property type="evidence" value="ECO:0007669"/>
    <property type="project" value="InterPro"/>
</dbReference>
<dbReference type="PROSITE" id="PS01117">
    <property type="entry name" value="HTH_MARR_1"/>
    <property type="match status" value="1"/>
</dbReference>
<evidence type="ECO:0000259" key="4">
    <source>
        <dbReference type="PROSITE" id="PS50995"/>
    </source>
</evidence>
<organism evidence="5">
    <name type="scientific">Escherichia coli O104:H7</name>
    <dbReference type="NCBI Taxonomy" id="1619910"/>
    <lineage>
        <taxon>Bacteria</taxon>
        <taxon>Pseudomonadati</taxon>
        <taxon>Pseudomonadota</taxon>
        <taxon>Gammaproteobacteria</taxon>
        <taxon>Enterobacterales</taxon>
        <taxon>Enterobacteriaceae</taxon>
        <taxon>Escherichia</taxon>
    </lineage>
</organism>
<name>A0A0F6WFZ9_ECOLX</name>
<dbReference type="GO" id="GO:0003677">
    <property type="term" value="F:DNA binding"/>
    <property type="evidence" value="ECO:0007669"/>
    <property type="project" value="UniProtKB-KW"/>
</dbReference>
<protein>
    <submittedName>
        <fullName evidence="5">Transcriptional repressor MprA</fullName>
    </submittedName>
</protein>